<organism evidence="1 2">
    <name type="scientific">Arctium lappa</name>
    <name type="common">Greater burdock</name>
    <name type="synonym">Lappa major</name>
    <dbReference type="NCBI Taxonomy" id="4217"/>
    <lineage>
        <taxon>Eukaryota</taxon>
        <taxon>Viridiplantae</taxon>
        <taxon>Streptophyta</taxon>
        <taxon>Embryophyta</taxon>
        <taxon>Tracheophyta</taxon>
        <taxon>Spermatophyta</taxon>
        <taxon>Magnoliopsida</taxon>
        <taxon>eudicotyledons</taxon>
        <taxon>Gunneridae</taxon>
        <taxon>Pentapetalae</taxon>
        <taxon>asterids</taxon>
        <taxon>campanulids</taxon>
        <taxon>Asterales</taxon>
        <taxon>Asteraceae</taxon>
        <taxon>Carduoideae</taxon>
        <taxon>Cardueae</taxon>
        <taxon>Arctiinae</taxon>
        <taxon>Arctium</taxon>
    </lineage>
</organism>
<gene>
    <name evidence="1" type="ORF">L6452_34190</name>
</gene>
<evidence type="ECO:0000313" key="2">
    <source>
        <dbReference type="Proteomes" id="UP001055879"/>
    </source>
</evidence>
<reference evidence="2" key="1">
    <citation type="journal article" date="2022" name="Mol. Ecol. Resour.">
        <title>The genomes of chicory, endive, great burdock and yacon provide insights into Asteraceae palaeo-polyploidization history and plant inulin production.</title>
        <authorList>
            <person name="Fan W."/>
            <person name="Wang S."/>
            <person name="Wang H."/>
            <person name="Wang A."/>
            <person name="Jiang F."/>
            <person name="Liu H."/>
            <person name="Zhao H."/>
            <person name="Xu D."/>
            <person name="Zhang Y."/>
        </authorList>
    </citation>
    <scope>NUCLEOTIDE SEQUENCE [LARGE SCALE GENOMIC DNA]</scope>
    <source>
        <strain evidence="2">cv. Niubang</strain>
    </source>
</reference>
<name>A0ACB8YIQ3_ARCLA</name>
<dbReference type="EMBL" id="CM042058">
    <property type="protein sequence ID" value="KAI3684960.1"/>
    <property type="molecule type" value="Genomic_DNA"/>
</dbReference>
<evidence type="ECO:0000313" key="1">
    <source>
        <dbReference type="EMBL" id="KAI3684960.1"/>
    </source>
</evidence>
<reference evidence="1 2" key="2">
    <citation type="journal article" date="2022" name="Mol. Ecol. Resour.">
        <title>The genomes of chicory, endive, great burdock and yacon provide insights into Asteraceae paleo-polyploidization history and plant inulin production.</title>
        <authorList>
            <person name="Fan W."/>
            <person name="Wang S."/>
            <person name="Wang H."/>
            <person name="Wang A."/>
            <person name="Jiang F."/>
            <person name="Liu H."/>
            <person name="Zhao H."/>
            <person name="Xu D."/>
            <person name="Zhang Y."/>
        </authorList>
    </citation>
    <scope>NUCLEOTIDE SEQUENCE [LARGE SCALE GENOMIC DNA]</scope>
    <source>
        <strain evidence="2">cv. Niubang</strain>
    </source>
</reference>
<protein>
    <submittedName>
        <fullName evidence="1">Uncharacterized protein</fullName>
    </submittedName>
</protein>
<accession>A0ACB8YIQ3</accession>
<keyword evidence="2" id="KW-1185">Reference proteome</keyword>
<proteinExistence type="predicted"/>
<comment type="caution">
    <text evidence="1">The sequence shown here is derived from an EMBL/GenBank/DDBJ whole genome shotgun (WGS) entry which is preliminary data.</text>
</comment>
<sequence>MIDTIKSRTVTKRVVVDLSEVMMIVTSNVISRVAFGKRPYVYDDEGQKEVKTFHKLLLDSQASFVNFYYRDYFPLMGWLDKLNGTIGRLEKNFNHLDEFYQELIDEHLNRNRPNKMQDDMVDILLRLKQDSDSNIDLTFDHIKAVLMNILFGGTDTSAATVVWAMTLLIQNPESLKKVQQEVRNVIDNKGKVQEDDLQNLNYLKAFIPFGSGRRGCPGMSLGVATVELTLSNLVYAFDWELPDGEKDIDTLATLGIVSHKKNPLRLVAKVYDYGLQESMT</sequence>
<dbReference type="Proteomes" id="UP001055879">
    <property type="component" value="Linkage Group LG12"/>
</dbReference>